<reference evidence="1" key="2">
    <citation type="submission" date="2021-04" db="EMBL/GenBank/DDBJ databases">
        <authorList>
            <person name="Chen X."/>
            <person name="Shi M."/>
            <person name="Wu W."/>
        </authorList>
    </citation>
    <scope>NUCLEOTIDE SEQUENCE</scope>
    <source>
        <strain evidence="1">Cxx6</strain>
    </source>
</reference>
<organism evidence="1">
    <name type="scientific">Ranid herpesvirus 4</name>
    <dbReference type="NCBI Taxonomy" id="2849006"/>
    <lineage>
        <taxon>Viruses</taxon>
        <taxon>Duplodnaviria</taxon>
        <taxon>Heunggongvirae</taxon>
        <taxon>Peploviricota</taxon>
        <taxon>Herviviricetes</taxon>
        <taxon>Herpesvirales</taxon>
    </lineage>
</organism>
<name>A0A8F3CIK7_9VIRU</name>
<protein>
    <submittedName>
        <fullName evidence="1">Uncharacterized protein</fullName>
    </submittedName>
</protein>
<sequence>MSLKRPSLGLENFIQCSLEVESNRTVFYITFSKEELVTAQRTLCLKEAPEYKKYLFEFLLFLARYFGGSVYSVMLEPALLNRQEQVLNPFLRCEMSVGVLFLFVLPHRKTVDIRVAPPNKRRGKNREANGVDGVQETSNDSLLDDPVQDVSAHSFAQLVENIFSSSETVDIKTEIVKAVKKLICCRLGLISFNKLVLLGGGFEFFKHINWSTNYVTHSVGTVLTSFSGKGKKTSPEEDFTFPECFGIPFIIELTNRYFMYKINSLRDLNKILQSCSYDDISEDGVCENALVDALWQFHISNLTQCPIVANFLEQNRHGAVPTFCEELTQLNNGIEGFILPINQGIICFKLNLCDYFPSKYNITNLPVYNAVINGANAEDVQLLKQCDMYTWGKYTIQALASKTDETEQMLHDNFRIIFPHLANIRDILLACNTDFVNPAAYQIILHTLYNQNHMKGTVKVFHERLGIVLQKSLDFATAIQNLCLTTEEPAVLEEYNSCPLKCMYKKLMEKFFLNHFGLTRLKQAITLFHYIICNAAPRWRTGRMIIINCTPPGEGKTFTNKLLQILFQNVQLVEILGGITPACFKYGEIPELMKTIVLDDVGLGENTLKNAKHENNMIAGNFKNLLDNGYVLSVAADRQESNRGNGSKHKQYH</sequence>
<reference evidence="1" key="1">
    <citation type="journal article" date="2021" name="Viruses">
        <title>Discovery and Characterization of Actively Replicating DNA and Retro-Transcribing Viruses in Lower Vertebrate Hosts Based on RNA Sequencing.</title>
        <authorList>
            <person name="Chen X.X."/>
            <person name="Wu W.C."/>
            <person name="Shi M."/>
        </authorList>
    </citation>
    <scope>NUCLEOTIDE SEQUENCE</scope>
    <source>
        <strain evidence="1">Cxx6</strain>
    </source>
</reference>
<proteinExistence type="predicted"/>
<evidence type="ECO:0000313" key="1">
    <source>
        <dbReference type="EMBL" id="QWY26447.1"/>
    </source>
</evidence>
<accession>A0A8F3CIK7</accession>
<dbReference type="EMBL" id="MZ244213">
    <property type="protein sequence ID" value="QWY26447.1"/>
    <property type="molecule type" value="Genomic_DNA"/>
</dbReference>